<dbReference type="Pfam" id="PF02653">
    <property type="entry name" value="BPD_transp_2"/>
    <property type="match status" value="1"/>
</dbReference>
<evidence type="ECO:0000256" key="4">
    <source>
        <dbReference type="ARBA" id="ARBA00022989"/>
    </source>
</evidence>
<evidence type="ECO:0000313" key="8">
    <source>
        <dbReference type="Proteomes" id="UP001367030"/>
    </source>
</evidence>
<feature type="transmembrane region" description="Helical" evidence="6">
    <location>
        <begin position="173"/>
        <end position="192"/>
    </location>
</feature>
<dbReference type="PANTHER" id="PTHR30482:SF17">
    <property type="entry name" value="ABC TRANSPORTER ATP-BINDING PROTEIN"/>
    <property type="match status" value="1"/>
</dbReference>
<dbReference type="InterPro" id="IPR043428">
    <property type="entry name" value="LivM-like"/>
</dbReference>
<feature type="transmembrane region" description="Helical" evidence="6">
    <location>
        <begin position="96"/>
        <end position="117"/>
    </location>
</feature>
<proteinExistence type="predicted"/>
<organism evidence="7 8">
    <name type="scientific">Variovorax robiniae</name>
    <dbReference type="NCBI Taxonomy" id="1836199"/>
    <lineage>
        <taxon>Bacteria</taxon>
        <taxon>Pseudomonadati</taxon>
        <taxon>Pseudomonadota</taxon>
        <taxon>Betaproteobacteria</taxon>
        <taxon>Burkholderiales</taxon>
        <taxon>Comamonadaceae</taxon>
        <taxon>Variovorax</taxon>
    </lineage>
</organism>
<dbReference type="RefSeq" id="WP_340333981.1">
    <property type="nucleotide sequence ID" value="NZ_JBBKZS010000002.1"/>
</dbReference>
<reference evidence="7 8" key="1">
    <citation type="submission" date="2024-03" db="EMBL/GenBank/DDBJ databases">
        <title>Novel species of the genus Variovorax.</title>
        <authorList>
            <person name="Liu Q."/>
            <person name="Xin Y.-H."/>
        </authorList>
    </citation>
    <scope>NUCLEOTIDE SEQUENCE [LARGE SCALE GENOMIC DNA]</scope>
    <source>
        <strain evidence="7 8">KACC 18901</strain>
    </source>
</reference>
<feature type="transmembrane region" description="Helical" evidence="6">
    <location>
        <begin position="259"/>
        <end position="284"/>
    </location>
</feature>
<evidence type="ECO:0000256" key="2">
    <source>
        <dbReference type="ARBA" id="ARBA00022475"/>
    </source>
</evidence>
<accession>A0ABU8X590</accession>
<name>A0ABU8X590_9BURK</name>
<evidence type="ECO:0000256" key="5">
    <source>
        <dbReference type="ARBA" id="ARBA00023136"/>
    </source>
</evidence>
<evidence type="ECO:0000256" key="1">
    <source>
        <dbReference type="ARBA" id="ARBA00004651"/>
    </source>
</evidence>
<dbReference type="InterPro" id="IPR001851">
    <property type="entry name" value="ABC_transp_permease"/>
</dbReference>
<evidence type="ECO:0000256" key="6">
    <source>
        <dbReference type="SAM" id="Phobius"/>
    </source>
</evidence>
<dbReference type="Proteomes" id="UP001367030">
    <property type="component" value="Unassembled WGS sequence"/>
</dbReference>
<protein>
    <submittedName>
        <fullName evidence="7">Branched-chain amino acid ABC transporter permease</fullName>
    </submittedName>
</protein>
<dbReference type="EMBL" id="JBBKZS010000002">
    <property type="protein sequence ID" value="MEJ8853882.1"/>
    <property type="molecule type" value="Genomic_DNA"/>
</dbReference>
<keyword evidence="2" id="KW-1003">Cell membrane</keyword>
<keyword evidence="3 6" id="KW-0812">Transmembrane</keyword>
<keyword evidence="5 6" id="KW-0472">Membrane</keyword>
<feature type="transmembrane region" description="Helical" evidence="6">
    <location>
        <begin position="61"/>
        <end position="84"/>
    </location>
</feature>
<keyword evidence="8" id="KW-1185">Reference proteome</keyword>
<dbReference type="PANTHER" id="PTHR30482">
    <property type="entry name" value="HIGH-AFFINITY BRANCHED-CHAIN AMINO ACID TRANSPORT SYSTEM PERMEASE"/>
    <property type="match status" value="1"/>
</dbReference>
<feature type="transmembrane region" description="Helical" evidence="6">
    <location>
        <begin position="296"/>
        <end position="312"/>
    </location>
</feature>
<gene>
    <name evidence="7" type="ORF">WKW79_04850</name>
</gene>
<feature type="transmembrane region" description="Helical" evidence="6">
    <location>
        <begin position="25"/>
        <end position="55"/>
    </location>
</feature>
<dbReference type="CDD" id="cd06581">
    <property type="entry name" value="TM_PBP1_LivM_like"/>
    <property type="match status" value="1"/>
</dbReference>
<comment type="caution">
    <text evidence="7">The sequence shown here is derived from an EMBL/GenBank/DDBJ whole genome shotgun (WGS) entry which is preliminary data.</text>
</comment>
<keyword evidence="4 6" id="KW-1133">Transmembrane helix</keyword>
<feature type="transmembrane region" description="Helical" evidence="6">
    <location>
        <begin position="213"/>
        <end position="239"/>
    </location>
</feature>
<evidence type="ECO:0000256" key="3">
    <source>
        <dbReference type="ARBA" id="ARBA00022692"/>
    </source>
</evidence>
<evidence type="ECO:0000313" key="7">
    <source>
        <dbReference type="EMBL" id="MEJ8853882.1"/>
    </source>
</evidence>
<sequence length="326" mass="35061">MAERNGAVDFQAALLRKARWRPLEFVVWLAAFALPLVMPSHALMVNEIAIVALFAMSLDLILGYTGIVSLGHAAFFGFGAYAAALFAKLVMPDPTVGLLFAIVVCAALGAVASVTILRGTDLTRLMVTLGTALLLLELANKLDWLTGGADGLQGVVMGPVLGMFEFDLFGRTAAWYSLTIVLVLFLLMRRIVQSPFGATLKAIRDNRLRAMAIGIPVASRLVTIYTIAAAIAGAAGALLAQTTGFASLDVLAFDRSADVMLMLVIGGVGWLYGGIAGAIVFKLLQDTLSTVTPQYWMFWIGLILVLLVLVGRDRLLKPWTWFGRRE</sequence>
<comment type="subcellular location">
    <subcellularLocation>
        <location evidence="1">Cell membrane</location>
        <topology evidence="1">Multi-pass membrane protein</topology>
    </subcellularLocation>
</comment>